<protein>
    <submittedName>
        <fullName evidence="1">Uncharacterized protein</fullName>
    </submittedName>
</protein>
<dbReference type="EMBL" id="KZ819713">
    <property type="protein sequence ID" value="PWN53707.1"/>
    <property type="molecule type" value="Genomic_DNA"/>
</dbReference>
<evidence type="ECO:0000313" key="2">
    <source>
        <dbReference type="Proteomes" id="UP000245626"/>
    </source>
</evidence>
<gene>
    <name evidence="1" type="ORF">IE53DRAFT_121885</name>
</gene>
<proteinExistence type="predicted"/>
<organism evidence="1 2">
    <name type="scientific">Violaceomyces palustris</name>
    <dbReference type="NCBI Taxonomy" id="1673888"/>
    <lineage>
        <taxon>Eukaryota</taxon>
        <taxon>Fungi</taxon>
        <taxon>Dikarya</taxon>
        <taxon>Basidiomycota</taxon>
        <taxon>Ustilaginomycotina</taxon>
        <taxon>Ustilaginomycetes</taxon>
        <taxon>Violaceomycetales</taxon>
        <taxon>Violaceomycetaceae</taxon>
        <taxon>Violaceomyces</taxon>
    </lineage>
</organism>
<reference evidence="1 2" key="1">
    <citation type="journal article" date="2018" name="Mol. Biol. Evol.">
        <title>Broad Genomic Sampling Reveals a Smut Pathogenic Ancestry of the Fungal Clade Ustilaginomycotina.</title>
        <authorList>
            <person name="Kijpornyongpan T."/>
            <person name="Mondo S.J."/>
            <person name="Barry K."/>
            <person name="Sandor L."/>
            <person name="Lee J."/>
            <person name="Lipzen A."/>
            <person name="Pangilinan J."/>
            <person name="LaButti K."/>
            <person name="Hainaut M."/>
            <person name="Henrissat B."/>
            <person name="Grigoriev I.V."/>
            <person name="Spatafora J.W."/>
            <person name="Aime M.C."/>
        </authorList>
    </citation>
    <scope>NUCLEOTIDE SEQUENCE [LARGE SCALE GENOMIC DNA]</scope>
    <source>
        <strain evidence="1 2">SA 807</strain>
    </source>
</reference>
<accession>A0ACD0P6S0</accession>
<evidence type="ECO:0000313" key="1">
    <source>
        <dbReference type="EMBL" id="PWN53707.1"/>
    </source>
</evidence>
<keyword evidence="2" id="KW-1185">Reference proteome</keyword>
<dbReference type="Proteomes" id="UP000245626">
    <property type="component" value="Unassembled WGS sequence"/>
</dbReference>
<name>A0ACD0P6S0_9BASI</name>
<sequence>MSMASPTLLSPVSPPSLANGHSSRNDNISGYSDVSFSSATTADTETLAVTPLNPSSIPRSSGVNKSYLHSEPKGKGKEMDKVGIGRSEKNTNSVGWVSISGDSSETLSRINQSGSHPLSQSITEEGFHHSPEVRASTGGMYVSGIPDLDTIDEAPSINRTADYLHGGSRPRNVSGGSAGYPPTSEEDAEAKQVQQNLERWAAEERQRRKAARASKTGSQYLASDNKGNSIVRRLSSLRSSSRNTPSLGSGPSSERLAIGSPVDAGTAVMPSLTGVRRESLTNAGAGLQRNFSRAASFSSSNDGASVSDMRAASYDLSKTEGGSVSSPPGAEGAAPGSPGREGKGKARQLRDPFRDPSENGYGNRSPESNFSSPGRGGRPTPTALRPIVTVGRASSIQRRAMENNSNRNGPSKGRKVLPSIVATDTELETQRGSSKENPFVSNEERGSSARPEMSTSSTYGSIPQARRSSGMASTTLHEGEEEGYYDNPIDKSDNGDLAESGIPLGRPSTSSSKFREIINDDEEDDWATTNRNALDDPKKSSKAARDALGRPKRKPWWTEWLCGCGGGLDDEEQAGRTNPME</sequence>